<protein>
    <recommendedName>
        <fullName evidence="2">Pyrroline-5-carboxylate reductase catalytic N-terminal domain-containing protein</fullName>
    </recommendedName>
</protein>
<organism evidence="3 4">
    <name type="scientific">Oenococcus alcoholitolerans</name>
    <dbReference type="NCBI Taxonomy" id="931074"/>
    <lineage>
        <taxon>Bacteria</taxon>
        <taxon>Bacillati</taxon>
        <taxon>Bacillota</taxon>
        <taxon>Bacilli</taxon>
        <taxon>Lactobacillales</taxon>
        <taxon>Lactobacillaceae</taxon>
        <taxon>Oenococcus</taxon>
    </lineage>
</organism>
<dbReference type="InterPro" id="IPR036291">
    <property type="entry name" value="NAD(P)-bd_dom_sf"/>
</dbReference>
<dbReference type="InterPro" id="IPR051267">
    <property type="entry name" value="STEAP_metalloreductase"/>
</dbReference>
<dbReference type="Pfam" id="PF03807">
    <property type="entry name" value="F420_oxidored"/>
    <property type="match status" value="1"/>
</dbReference>
<reference evidence="3 4" key="1">
    <citation type="journal article" date="2014" name="Antonie Van Leeuwenhoek">
        <title>Oenococcus alcoholitolerans sp. nov., a lactic acid bacteria isolated from cachaca and ethanol fermentation processes.</title>
        <authorList>
            <person name="Badotti F."/>
            <person name="Moreira A.P."/>
            <person name="Tonon L.A."/>
            <person name="de Lucena B.T."/>
            <person name="Gomes Fde C."/>
            <person name="Kruger R."/>
            <person name="Thompson C.C."/>
            <person name="de Morais M.A.Jr."/>
            <person name="Rosa C.A."/>
            <person name="Thompson F.L."/>
        </authorList>
    </citation>
    <scope>NUCLEOTIDE SEQUENCE [LARGE SCALE GENOMIC DNA]</scope>
    <source>
        <strain evidence="3 4">UFRJ-M7.2.18</strain>
    </source>
</reference>
<keyword evidence="4" id="KW-1185">Reference proteome</keyword>
<dbReference type="PANTHER" id="PTHR14239:SF0">
    <property type="entry name" value="F420-DEPENDENT NADP REDUCTASE"/>
    <property type="match status" value="1"/>
</dbReference>
<evidence type="ECO:0000313" key="4">
    <source>
        <dbReference type="Proteomes" id="UP000030023"/>
    </source>
</evidence>
<evidence type="ECO:0000259" key="2">
    <source>
        <dbReference type="Pfam" id="PF03807"/>
    </source>
</evidence>
<dbReference type="SUPFAM" id="SSF51735">
    <property type="entry name" value="NAD(P)-binding Rossmann-fold domains"/>
    <property type="match status" value="1"/>
</dbReference>
<dbReference type="Gene3D" id="3.40.50.720">
    <property type="entry name" value="NAD(P)-binding Rossmann-like Domain"/>
    <property type="match status" value="1"/>
</dbReference>
<dbReference type="Proteomes" id="UP000030023">
    <property type="component" value="Unassembled WGS sequence"/>
</dbReference>
<proteinExistence type="predicted"/>
<comment type="caution">
    <text evidence="3">The sequence shown here is derived from an EMBL/GenBank/DDBJ whole genome shotgun (WGS) entry which is preliminary data.</text>
</comment>
<evidence type="ECO:0000256" key="1">
    <source>
        <dbReference type="ARBA" id="ARBA00023002"/>
    </source>
</evidence>
<name>A0ABR4XRJ1_9LACO</name>
<gene>
    <name evidence="3" type="ORF">Q757_04250</name>
</gene>
<feature type="domain" description="Pyrroline-5-carboxylate reductase catalytic N-terminal" evidence="2">
    <location>
        <begin position="4"/>
        <end position="93"/>
    </location>
</feature>
<dbReference type="InterPro" id="IPR028939">
    <property type="entry name" value="P5C_Rdtase_cat_N"/>
</dbReference>
<dbReference type="PANTHER" id="PTHR14239">
    <property type="entry name" value="DUDULIN-RELATED"/>
    <property type="match status" value="1"/>
</dbReference>
<sequence>MAKKIGILGFGKLGTVLASLAVKAGYQVFVSASSSPDRIKLTAAALVPGAIPLFTEDMLTKTDVVILAFPLGKYKQLKSSLFKDKIIIDATNYWWESDGIRNDLQDPLISTSELIRDHLAAKHFVKAFNHIGYHDLLDYADQKNPKKSDSDRWG</sequence>
<accession>A0ABR4XRJ1</accession>
<keyword evidence="1" id="KW-0560">Oxidoreductase</keyword>
<dbReference type="EMBL" id="AXCV01000160">
    <property type="protein sequence ID" value="KGO31905.1"/>
    <property type="molecule type" value="Genomic_DNA"/>
</dbReference>
<evidence type="ECO:0000313" key="3">
    <source>
        <dbReference type="EMBL" id="KGO31905.1"/>
    </source>
</evidence>